<dbReference type="EMBL" id="BJUS01000006">
    <property type="protein sequence ID" value="GEK72321.1"/>
    <property type="molecule type" value="Genomic_DNA"/>
</dbReference>
<dbReference type="PANTHER" id="PTHR42743:SF2">
    <property type="entry name" value="AMINODEOXYCHORISMATE LYASE"/>
    <property type="match status" value="1"/>
</dbReference>
<dbReference type="EC" id="4.1.3.38" evidence="8 10"/>
<dbReference type="InterPro" id="IPR043131">
    <property type="entry name" value="BCAT-like_N"/>
</dbReference>
<dbReference type="Gene3D" id="3.30.470.10">
    <property type="match status" value="1"/>
</dbReference>
<comment type="cofactor">
    <cofactor evidence="1">
        <name>pyridoxal 5'-phosphate</name>
        <dbReference type="ChEBI" id="CHEBI:597326"/>
    </cofactor>
</comment>
<dbReference type="InterPro" id="IPR036038">
    <property type="entry name" value="Aminotransferase-like"/>
</dbReference>
<dbReference type="InterPro" id="IPR050571">
    <property type="entry name" value="Class-IV_PLP-Dep_Aminotrnsfr"/>
</dbReference>
<dbReference type="Pfam" id="PF01063">
    <property type="entry name" value="Aminotran_4"/>
    <property type="match status" value="1"/>
</dbReference>
<comment type="similarity">
    <text evidence="2">Belongs to the class-IV pyridoxal-phosphate-dependent aminotransferase family.</text>
</comment>
<evidence type="ECO:0000256" key="5">
    <source>
        <dbReference type="ARBA" id="ARBA00022909"/>
    </source>
</evidence>
<dbReference type="SUPFAM" id="SSF56752">
    <property type="entry name" value="D-aminoacid aminotransferase-like PLP-dependent enzymes"/>
    <property type="match status" value="1"/>
</dbReference>
<evidence type="ECO:0000256" key="6">
    <source>
        <dbReference type="ARBA" id="ARBA00023239"/>
    </source>
</evidence>
<keyword evidence="5" id="KW-0289">Folate biosynthesis</keyword>
<sequence>MSGTAGEGDADRLTPEGVPFDDRGLAYGDGLFETVLVRDGEPLLWAEHLGRLARGAETLGIPLPGRDTLDALPARAGEGLAVLKLMLTRGSGGRGYLAPAEPEPRLRWQAVPFAPARARWRDGVRVRHCRLRLGIQPALAGLKHLNRLENVLARAEWSDPEIAEGLLGDAEGRLVEATCMNLFWWQDDAWYTPRLDRCGVAGTLRQALLADGVIHEGDTSPEALATAEAVCLANSVQGLWPVTRLDDADGRRQARWDIGDHHRALQAEAHARLGYPHD</sequence>
<dbReference type="InterPro" id="IPR043132">
    <property type="entry name" value="BCAT-like_C"/>
</dbReference>
<dbReference type="NCBIfam" id="TIGR03461">
    <property type="entry name" value="pabC_Proteo"/>
    <property type="match status" value="1"/>
</dbReference>
<evidence type="ECO:0000256" key="1">
    <source>
        <dbReference type="ARBA" id="ARBA00001933"/>
    </source>
</evidence>
<comment type="catalytic activity">
    <reaction evidence="9">
        <text>4-amino-4-deoxychorismate = 4-aminobenzoate + pyruvate + H(+)</text>
        <dbReference type="Rhea" id="RHEA:16201"/>
        <dbReference type="ChEBI" id="CHEBI:15361"/>
        <dbReference type="ChEBI" id="CHEBI:15378"/>
        <dbReference type="ChEBI" id="CHEBI:17836"/>
        <dbReference type="ChEBI" id="CHEBI:58406"/>
        <dbReference type="EC" id="4.1.3.38"/>
    </reaction>
</comment>
<keyword evidence="12" id="KW-1185">Reference proteome</keyword>
<evidence type="ECO:0000256" key="4">
    <source>
        <dbReference type="ARBA" id="ARBA00022898"/>
    </source>
</evidence>
<dbReference type="RefSeq" id="WP_246124637.1">
    <property type="nucleotide sequence ID" value="NZ_BJUS01000006.1"/>
</dbReference>
<accession>A0ABQ0U2B3</accession>
<evidence type="ECO:0000256" key="2">
    <source>
        <dbReference type="ARBA" id="ARBA00009320"/>
    </source>
</evidence>
<reference evidence="11 12" key="1">
    <citation type="submission" date="2019-07" db="EMBL/GenBank/DDBJ databases">
        <title>Whole genome shotgun sequence of Halomonas halophila NBRC 102604.</title>
        <authorList>
            <person name="Hosoyama A."/>
            <person name="Uohara A."/>
            <person name="Ohji S."/>
            <person name="Ichikawa N."/>
        </authorList>
    </citation>
    <scope>NUCLEOTIDE SEQUENCE [LARGE SCALE GENOMIC DNA]</scope>
    <source>
        <strain evidence="11 12">NBRC 102604</strain>
    </source>
</reference>
<evidence type="ECO:0000313" key="12">
    <source>
        <dbReference type="Proteomes" id="UP000321121"/>
    </source>
</evidence>
<dbReference type="GO" id="GO:0016829">
    <property type="term" value="F:lyase activity"/>
    <property type="evidence" value="ECO:0007669"/>
    <property type="project" value="UniProtKB-KW"/>
</dbReference>
<keyword evidence="4" id="KW-0663">Pyridoxal phosphate</keyword>
<evidence type="ECO:0000256" key="8">
    <source>
        <dbReference type="ARBA" id="ARBA00035676"/>
    </source>
</evidence>
<keyword evidence="6 11" id="KW-0456">Lyase</keyword>
<comment type="pathway">
    <text evidence="7">Cofactor biosynthesis; tetrahydrofolate biosynthesis; 4-aminobenzoate from chorismate: step 2/2.</text>
</comment>
<name>A0ABQ0U2B3_9GAMM</name>
<evidence type="ECO:0000256" key="3">
    <source>
        <dbReference type="ARBA" id="ARBA00011738"/>
    </source>
</evidence>
<dbReference type="InterPro" id="IPR017824">
    <property type="entry name" value="Aminodeoxychorismate_lyase_IV"/>
</dbReference>
<comment type="subunit">
    <text evidence="3">Homodimer.</text>
</comment>
<dbReference type="Gene3D" id="3.20.10.10">
    <property type="entry name" value="D-amino Acid Aminotransferase, subunit A, domain 2"/>
    <property type="match status" value="1"/>
</dbReference>
<organism evidence="11 12">
    <name type="scientific">Halomonas halophila</name>
    <dbReference type="NCBI Taxonomy" id="29573"/>
    <lineage>
        <taxon>Bacteria</taxon>
        <taxon>Pseudomonadati</taxon>
        <taxon>Pseudomonadota</taxon>
        <taxon>Gammaproteobacteria</taxon>
        <taxon>Oceanospirillales</taxon>
        <taxon>Halomonadaceae</taxon>
        <taxon>Halomonas</taxon>
    </lineage>
</organism>
<dbReference type="Proteomes" id="UP000321121">
    <property type="component" value="Unassembled WGS sequence"/>
</dbReference>
<proteinExistence type="inferred from homology"/>
<comment type="caution">
    <text evidence="11">The sequence shown here is derived from an EMBL/GenBank/DDBJ whole genome shotgun (WGS) entry which is preliminary data.</text>
</comment>
<evidence type="ECO:0000256" key="7">
    <source>
        <dbReference type="ARBA" id="ARBA00035633"/>
    </source>
</evidence>
<dbReference type="PANTHER" id="PTHR42743">
    <property type="entry name" value="AMINO-ACID AMINOTRANSFERASE"/>
    <property type="match status" value="1"/>
</dbReference>
<evidence type="ECO:0000256" key="9">
    <source>
        <dbReference type="ARBA" id="ARBA00049529"/>
    </source>
</evidence>
<evidence type="ECO:0000313" key="11">
    <source>
        <dbReference type="EMBL" id="GEK72321.1"/>
    </source>
</evidence>
<protein>
    <recommendedName>
        <fullName evidence="8 10">Aminodeoxychorismate lyase</fullName>
        <ecNumber evidence="8 10">4.1.3.38</ecNumber>
    </recommendedName>
</protein>
<gene>
    <name evidence="11" type="primary">pabC</name>
    <name evidence="11" type="ORF">HHA04nite_08650</name>
</gene>
<evidence type="ECO:0000256" key="10">
    <source>
        <dbReference type="NCBIfam" id="TIGR03461"/>
    </source>
</evidence>
<dbReference type="InterPro" id="IPR001544">
    <property type="entry name" value="Aminotrans_IV"/>
</dbReference>